<sequence>MSAPAAPRTAWRLPRWRWRDALWILLALIAVVALRKGESSYEQRDTPLVQHAQGLGRVEGRNFAVDVTGFKAAHAYLLKGDYSHPEDYLLRTPGVWLSVVATVEARDRSGYVGAQLRTRDGLTYVASSQDRPKLKGINLRERMIAPGLPEKGVWFFEVPVDRLQGAHLQFYWGNGLPRGGDSLVDVDLGIDAARARKLMAEAKPVLDLRP</sequence>
<protein>
    <recommendedName>
        <fullName evidence="3">DUF4352 domain-containing protein</fullName>
    </recommendedName>
</protein>
<evidence type="ECO:0000313" key="2">
    <source>
        <dbReference type="Proteomes" id="UP000060787"/>
    </source>
</evidence>
<dbReference type="KEGG" id="laq:GLA29479_1237"/>
<evidence type="ECO:0000313" key="1">
    <source>
        <dbReference type="EMBL" id="ALN78293.1"/>
    </source>
</evidence>
<dbReference type="RefSeq" id="WP_057916136.1">
    <property type="nucleotide sequence ID" value="NZ_CP011129.1"/>
</dbReference>
<dbReference type="OrthoDB" id="6022850at2"/>
<accession>A0A0S2F406</accession>
<dbReference type="EMBL" id="CP011129">
    <property type="protein sequence ID" value="ALN78293.1"/>
    <property type="molecule type" value="Genomic_DNA"/>
</dbReference>
<dbReference type="STRING" id="84531.LA76x_0131"/>
<gene>
    <name evidence="1" type="ORF">LA76x_0131</name>
</gene>
<name>A0A0S2F406_LYSAN</name>
<evidence type="ECO:0008006" key="3">
    <source>
        <dbReference type="Google" id="ProtNLM"/>
    </source>
</evidence>
<dbReference type="AlphaFoldDB" id="A0A0S2F406"/>
<dbReference type="Proteomes" id="UP000060787">
    <property type="component" value="Chromosome"/>
</dbReference>
<proteinExistence type="predicted"/>
<organism evidence="1 2">
    <name type="scientific">Lysobacter antibioticus</name>
    <dbReference type="NCBI Taxonomy" id="84531"/>
    <lineage>
        <taxon>Bacteria</taxon>
        <taxon>Pseudomonadati</taxon>
        <taxon>Pseudomonadota</taxon>
        <taxon>Gammaproteobacteria</taxon>
        <taxon>Lysobacterales</taxon>
        <taxon>Lysobacteraceae</taxon>
        <taxon>Lysobacter</taxon>
    </lineage>
</organism>
<reference evidence="1 2" key="1">
    <citation type="journal article" date="2015" name="BMC Genomics">
        <title>Comparative genomics and metabolic profiling of the genus Lysobacter.</title>
        <authorList>
            <person name="de Bruijn I."/>
            <person name="Cheng X."/>
            <person name="de Jager V."/>
            <person name="Exposito R.G."/>
            <person name="Watrous J."/>
            <person name="Patel N."/>
            <person name="Postma J."/>
            <person name="Dorrestein P.C."/>
            <person name="Kobayashi D."/>
            <person name="Raaijmakers J.M."/>
        </authorList>
    </citation>
    <scope>NUCLEOTIDE SEQUENCE [LARGE SCALE GENOMIC DNA]</scope>
    <source>
        <strain evidence="1 2">76</strain>
    </source>
</reference>
<dbReference type="KEGG" id="lab:LA76x_0131"/>
<keyword evidence="2" id="KW-1185">Reference proteome</keyword>
<dbReference type="PATRIC" id="fig|84531.7.peg.1226"/>